<reference evidence="1" key="2">
    <citation type="journal article" date="2022" name="New Phytol.">
        <title>Evolutionary transition to the ectomycorrhizal habit in the genomes of a hyperdiverse lineage of mushroom-forming fungi.</title>
        <authorList>
            <person name="Looney B."/>
            <person name="Miyauchi S."/>
            <person name="Morin E."/>
            <person name="Drula E."/>
            <person name="Courty P.E."/>
            <person name="Kohler A."/>
            <person name="Kuo A."/>
            <person name="LaButti K."/>
            <person name="Pangilinan J."/>
            <person name="Lipzen A."/>
            <person name="Riley R."/>
            <person name="Andreopoulos W."/>
            <person name="He G."/>
            <person name="Johnson J."/>
            <person name="Nolan M."/>
            <person name="Tritt A."/>
            <person name="Barry K.W."/>
            <person name="Grigoriev I.V."/>
            <person name="Nagy L.G."/>
            <person name="Hibbett D."/>
            <person name="Henrissat B."/>
            <person name="Matheny P.B."/>
            <person name="Labbe J."/>
            <person name="Martin F.M."/>
        </authorList>
    </citation>
    <scope>NUCLEOTIDE SEQUENCE</scope>
    <source>
        <strain evidence="1">HHB10654</strain>
    </source>
</reference>
<keyword evidence="2" id="KW-1185">Reference proteome</keyword>
<comment type="caution">
    <text evidence="1">The sequence shown here is derived from an EMBL/GenBank/DDBJ whole genome shotgun (WGS) entry which is preliminary data.</text>
</comment>
<dbReference type="Proteomes" id="UP000814140">
    <property type="component" value="Unassembled WGS sequence"/>
</dbReference>
<evidence type="ECO:0000313" key="2">
    <source>
        <dbReference type="Proteomes" id="UP000814140"/>
    </source>
</evidence>
<protein>
    <submittedName>
        <fullName evidence="1">Uncharacterized protein</fullName>
    </submittedName>
</protein>
<gene>
    <name evidence="1" type="ORF">BV25DRAFT_1922718</name>
</gene>
<proteinExistence type="predicted"/>
<dbReference type="EMBL" id="MU277455">
    <property type="protein sequence ID" value="KAI0054397.1"/>
    <property type="molecule type" value="Genomic_DNA"/>
</dbReference>
<name>A0ACB8SDQ0_9AGAM</name>
<evidence type="ECO:0000313" key="1">
    <source>
        <dbReference type="EMBL" id="KAI0054397.1"/>
    </source>
</evidence>
<organism evidence="1 2">
    <name type="scientific">Artomyces pyxidatus</name>
    <dbReference type="NCBI Taxonomy" id="48021"/>
    <lineage>
        <taxon>Eukaryota</taxon>
        <taxon>Fungi</taxon>
        <taxon>Dikarya</taxon>
        <taxon>Basidiomycota</taxon>
        <taxon>Agaricomycotina</taxon>
        <taxon>Agaricomycetes</taxon>
        <taxon>Russulales</taxon>
        <taxon>Auriscalpiaceae</taxon>
        <taxon>Artomyces</taxon>
    </lineage>
</organism>
<reference evidence="1" key="1">
    <citation type="submission" date="2021-03" db="EMBL/GenBank/DDBJ databases">
        <authorList>
            <consortium name="DOE Joint Genome Institute"/>
            <person name="Ahrendt S."/>
            <person name="Looney B.P."/>
            <person name="Miyauchi S."/>
            <person name="Morin E."/>
            <person name="Drula E."/>
            <person name="Courty P.E."/>
            <person name="Chicoki N."/>
            <person name="Fauchery L."/>
            <person name="Kohler A."/>
            <person name="Kuo A."/>
            <person name="Labutti K."/>
            <person name="Pangilinan J."/>
            <person name="Lipzen A."/>
            <person name="Riley R."/>
            <person name="Andreopoulos W."/>
            <person name="He G."/>
            <person name="Johnson J."/>
            <person name="Barry K.W."/>
            <person name="Grigoriev I.V."/>
            <person name="Nagy L."/>
            <person name="Hibbett D."/>
            <person name="Henrissat B."/>
            <person name="Matheny P.B."/>
            <person name="Labbe J."/>
            <person name="Martin F."/>
        </authorList>
    </citation>
    <scope>NUCLEOTIDE SEQUENCE</scope>
    <source>
        <strain evidence="1">HHB10654</strain>
    </source>
</reference>
<sequence length="310" mass="34485">MSLTVEMPPRHDPTVYIPGITAFTHFVAKLARSLAFSRTVNPRNLEHYWYPLWCRLLVDLVHDTPNLLVYPQFPLWIVDHPHEAQEPEQDFDGDEVLSPSAQDLEQDESREQRAEEEFNARDERAVRGRKAKETRKTSSIHSEQGHGDDGSSEEEVGELVDTVDHEDEGGPPPTAERRGSDAQSGNSLPAPNTKGRVADFAIVHVEAAPSNVHPARYGGWRISKESVPLLVEIKRGPSRHLKGAPLEEAPAANMLTAKQAVLTQATFAFLSHTELQSIKAIAAAGPYWSSATIRHHNLPNENWRSGGRSR</sequence>
<accession>A0ACB8SDQ0</accession>